<accession>A0A165ELQ0</accession>
<feature type="compositionally biased region" description="Polar residues" evidence="1">
    <location>
        <begin position="108"/>
        <end position="131"/>
    </location>
</feature>
<gene>
    <name evidence="2" type="ORF">EXIGLDRAFT_840159</name>
</gene>
<organism evidence="2 3">
    <name type="scientific">Exidia glandulosa HHB12029</name>
    <dbReference type="NCBI Taxonomy" id="1314781"/>
    <lineage>
        <taxon>Eukaryota</taxon>
        <taxon>Fungi</taxon>
        <taxon>Dikarya</taxon>
        <taxon>Basidiomycota</taxon>
        <taxon>Agaricomycotina</taxon>
        <taxon>Agaricomycetes</taxon>
        <taxon>Auriculariales</taxon>
        <taxon>Exidiaceae</taxon>
        <taxon>Exidia</taxon>
    </lineage>
</organism>
<proteinExistence type="predicted"/>
<reference evidence="2 3" key="1">
    <citation type="journal article" date="2016" name="Mol. Biol. Evol.">
        <title>Comparative Genomics of Early-Diverging Mushroom-Forming Fungi Provides Insights into the Origins of Lignocellulose Decay Capabilities.</title>
        <authorList>
            <person name="Nagy L.G."/>
            <person name="Riley R."/>
            <person name="Tritt A."/>
            <person name="Adam C."/>
            <person name="Daum C."/>
            <person name="Floudas D."/>
            <person name="Sun H."/>
            <person name="Yadav J.S."/>
            <person name="Pangilinan J."/>
            <person name="Larsson K.H."/>
            <person name="Matsuura K."/>
            <person name="Barry K."/>
            <person name="Labutti K."/>
            <person name="Kuo R."/>
            <person name="Ohm R.A."/>
            <person name="Bhattacharya S.S."/>
            <person name="Shirouzu T."/>
            <person name="Yoshinaga Y."/>
            <person name="Martin F.M."/>
            <person name="Grigoriev I.V."/>
            <person name="Hibbett D.S."/>
        </authorList>
    </citation>
    <scope>NUCLEOTIDE SEQUENCE [LARGE SCALE GENOMIC DNA]</scope>
    <source>
        <strain evidence="2 3">HHB12029</strain>
    </source>
</reference>
<evidence type="ECO:0000313" key="3">
    <source>
        <dbReference type="Proteomes" id="UP000077266"/>
    </source>
</evidence>
<sequence>MLERLLSFALPSCTLHLLHQLYHLWHILHDQHTLKKFPTHDYDFFCKWKGCGRAIRAKHLDAQVRCVRTHVHSHVPQHNRYKCPGPDCDGVFMSSAELEKHQGEDSDNSVTETMKWSTPASATADARQSSRSLKRYRTIRVRARLEDL</sequence>
<dbReference type="Proteomes" id="UP000077266">
    <property type="component" value="Unassembled WGS sequence"/>
</dbReference>
<feature type="region of interest" description="Disordered" evidence="1">
    <location>
        <begin position="99"/>
        <end position="132"/>
    </location>
</feature>
<name>A0A165ELQ0_EXIGL</name>
<dbReference type="EMBL" id="KV426132">
    <property type="protein sequence ID" value="KZV87233.1"/>
    <property type="molecule type" value="Genomic_DNA"/>
</dbReference>
<dbReference type="InParanoid" id="A0A165ELQ0"/>
<evidence type="ECO:0008006" key="4">
    <source>
        <dbReference type="Google" id="ProtNLM"/>
    </source>
</evidence>
<evidence type="ECO:0000256" key="1">
    <source>
        <dbReference type="SAM" id="MobiDB-lite"/>
    </source>
</evidence>
<evidence type="ECO:0000313" key="2">
    <source>
        <dbReference type="EMBL" id="KZV87233.1"/>
    </source>
</evidence>
<keyword evidence="3" id="KW-1185">Reference proteome</keyword>
<dbReference type="AlphaFoldDB" id="A0A165ELQ0"/>
<protein>
    <recommendedName>
        <fullName evidence="4">C2H2-type domain-containing protein</fullName>
    </recommendedName>
</protein>